<dbReference type="Proteomes" id="UP000186819">
    <property type="component" value="Unassembled WGS sequence"/>
</dbReference>
<dbReference type="AlphaFoldDB" id="A0A1N7C7V5"/>
<dbReference type="NCBIfam" id="TIGR03552">
    <property type="entry name" value="F420_cofC"/>
    <property type="match status" value="1"/>
</dbReference>
<evidence type="ECO:0000313" key="8">
    <source>
        <dbReference type="Proteomes" id="UP000186819"/>
    </source>
</evidence>
<comment type="catalytic activity">
    <reaction evidence="5">
        <text>(2R)-3-phosphoglycerate + GTP + H(+) = 3-[(R)-glyceryl]-diphospho-5'-guanosine + diphosphate</text>
        <dbReference type="Rhea" id="RHEA:63440"/>
        <dbReference type="ChEBI" id="CHEBI:15378"/>
        <dbReference type="ChEBI" id="CHEBI:33019"/>
        <dbReference type="ChEBI" id="CHEBI:37565"/>
        <dbReference type="ChEBI" id="CHEBI:58272"/>
        <dbReference type="ChEBI" id="CHEBI:147306"/>
        <dbReference type="EC" id="2.7.7.106"/>
    </reaction>
</comment>
<dbReference type="PANTHER" id="PTHR40392">
    <property type="entry name" value="2-PHOSPHO-L-LACTATE GUANYLYLTRANSFERASE"/>
    <property type="match status" value="1"/>
</dbReference>
<dbReference type="SUPFAM" id="SSF53448">
    <property type="entry name" value="Nucleotide-diphospho-sugar transferases"/>
    <property type="match status" value="1"/>
</dbReference>
<evidence type="ECO:0000256" key="2">
    <source>
        <dbReference type="ARBA" id="ARBA00022695"/>
    </source>
</evidence>
<comment type="pathway">
    <text evidence="5">Cofactor biosynthesis; coenzyme F420 biosynthesis.</text>
</comment>
<proteinExistence type="inferred from homology"/>
<keyword evidence="8" id="KW-1185">Reference proteome</keyword>
<dbReference type="InterPro" id="IPR029044">
    <property type="entry name" value="Nucleotide-diphossugar_trans"/>
</dbReference>
<dbReference type="STRING" id="34027.SAMN05421829_12245"/>
<feature type="region of interest" description="Disordered" evidence="6">
    <location>
        <begin position="229"/>
        <end position="249"/>
    </location>
</feature>
<dbReference type="Gene3D" id="3.90.550.10">
    <property type="entry name" value="Spore Coat Polysaccharide Biosynthesis Protein SpsA, Chain A"/>
    <property type="match status" value="1"/>
</dbReference>
<dbReference type="GO" id="GO:0005525">
    <property type="term" value="F:GTP binding"/>
    <property type="evidence" value="ECO:0007669"/>
    <property type="project" value="UniProtKB-KW"/>
</dbReference>
<dbReference type="UniPathway" id="UPA00071"/>
<keyword evidence="2 5" id="KW-0548">Nucleotidyltransferase</keyword>
<evidence type="ECO:0000313" key="7">
    <source>
        <dbReference type="EMBL" id="SIR59567.1"/>
    </source>
</evidence>
<comment type="similarity">
    <text evidence="5">Belongs to the CofC family.</text>
</comment>
<dbReference type="GO" id="GO:0052645">
    <property type="term" value="P:F420-0 metabolic process"/>
    <property type="evidence" value="ECO:0007669"/>
    <property type="project" value="UniProtKB-UniRule"/>
</dbReference>
<evidence type="ECO:0000256" key="1">
    <source>
        <dbReference type="ARBA" id="ARBA00022679"/>
    </source>
</evidence>
<keyword evidence="3 5" id="KW-0547">Nucleotide-binding</keyword>
<evidence type="ECO:0000256" key="3">
    <source>
        <dbReference type="ARBA" id="ARBA00022741"/>
    </source>
</evidence>
<comment type="function">
    <text evidence="5">Guanylyltransferase that catalyzes the activation of (2R)-3-phosphoglycerate (3PG) as 3-[(R)-glyceryl]-diphospho-5'-guanosine, via the condensation of 3PG with GTP. It is involved in the biosynthesis of a derivative of the hydride carrier cofactor coenzyme F420, 3PG-F420.</text>
</comment>
<evidence type="ECO:0000256" key="6">
    <source>
        <dbReference type="SAM" id="MobiDB-lite"/>
    </source>
</evidence>
<dbReference type="EC" id="2.7.7.106" evidence="5"/>
<keyword evidence="1 5" id="KW-0808">Transferase</keyword>
<dbReference type="EMBL" id="FTMD01000022">
    <property type="protein sequence ID" value="SIR59567.1"/>
    <property type="molecule type" value="Genomic_DNA"/>
</dbReference>
<protein>
    <recommendedName>
        <fullName evidence="5">3-phospho-D-glycerate guanylyltransferase</fullName>
        <shortName evidence="5">3PG guanylyltransferase</shortName>
        <ecNumber evidence="5">2.7.7.106</ecNumber>
    </recommendedName>
</protein>
<dbReference type="InterPro" id="IPR002835">
    <property type="entry name" value="CofC"/>
</dbReference>
<accession>A0A1N7C7V5</accession>
<organism evidence="7 8">
    <name type="scientific">Aromatoleum tolulyticum</name>
    <dbReference type="NCBI Taxonomy" id="34027"/>
    <lineage>
        <taxon>Bacteria</taxon>
        <taxon>Pseudomonadati</taxon>
        <taxon>Pseudomonadota</taxon>
        <taxon>Betaproteobacteria</taxon>
        <taxon>Rhodocyclales</taxon>
        <taxon>Rhodocyclaceae</taxon>
        <taxon>Aromatoleum</taxon>
    </lineage>
</organism>
<evidence type="ECO:0000256" key="4">
    <source>
        <dbReference type="ARBA" id="ARBA00023134"/>
    </source>
</evidence>
<dbReference type="PANTHER" id="PTHR40392:SF1">
    <property type="entry name" value="2-PHOSPHO-L-LACTATE GUANYLYLTRANSFERASE"/>
    <property type="match status" value="1"/>
</dbReference>
<feature type="compositionally biased region" description="Basic and acidic residues" evidence="6">
    <location>
        <begin position="240"/>
        <end position="249"/>
    </location>
</feature>
<dbReference type="Pfam" id="PF01983">
    <property type="entry name" value="CofC"/>
    <property type="match status" value="1"/>
</dbReference>
<dbReference type="RefSeq" id="WP_076604272.1">
    <property type="nucleotide sequence ID" value="NZ_FTMD01000022.1"/>
</dbReference>
<reference evidence="8" key="1">
    <citation type="submission" date="2017-01" db="EMBL/GenBank/DDBJ databases">
        <authorList>
            <person name="Varghese N."/>
            <person name="Submissions S."/>
        </authorList>
    </citation>
    <scope>NUCLEOTIDE SEQUENCE [LARGE SCALE GENOMIC DNA]</scope>
    <source>
        <strain evidence="8">ATCC 51758</strain>
    </source>
</reference>
<dbReference type="GO" id="GO:0043814">
    <property type="term" value="F:phospholactate guanylyltransferase activity"/>
    <property type="evidence" value="ECO:0007669"/>
    <property type="project" value="InterPro"/>
</dbReference>
<name>A0A1N7C7V5_9RHOO</name>
<sequence length="249" mass="27251">MHALIPVKQFSRAKQRLARILSPREREELVKAMLADVLAVLARHPCLAGTVVVAGDPGARPLVDRFQADWLPESALGARGLNGTVQAAVATLARDGIDDVLVLHADIPLLSAAEVSRLAMAHEPQSRPAVTIAPDRHREGTNCMICSPAREFTFAYGRNSFVHHVRHAATLEANLRVVELPGIAFDVDWPQDLAELVARTGAEPATHVQTYLEHIRIARRLHALPACPGEGCRRRRAPRPHGDQENVTH</sequence>
<gene>
    <name evidence="5" type="primary">fbiD</name>
    <name evidence="7" type="ORF">SAMN05421829_12245</name>
</gene>
<dbReference type="OrthoDB" id="6334386at2"/>
<evidence type="ECO:0000256" key="5">
    <source>
        <dbReference type="HAMAP-Rule" id="MF_02114"/>
    </source>
</evidence>
<keyword evidence="4 5" id="KW-0342">GTP-binding</keyword>
<dbReference type="HAMAP" id="MF_02114">
    <property type="entry name" value="CofC"/>
    <property type="match status" value="1"/>
</dbReference>